<name>A0A1I8NU28_STOCA</name>
<protein>
    <recommendedName>
        <fullName evidence="7">Small ribosomal subunit protein mS31</fullName>
    </recommendedName>
    <alternativeName>
        <fullName evidence="8">28S ribosomal protein S31, mitochondrial</fullName>
    </alternativeName>
</protein>
<keyword evidence="6" id="KW-0687">Ribonucleoprotein</keyword>
<comment type="similarity">
    <text evidence="2">Belongs to the mitochondrion-specific ribosomal protein mS31 family.</text>
</comment>
<evidence type="ECO:0000256" key="6">
    <source>
        <dbReference type="ARBA" id="ARBA00023274"/>
    </source>
</evidence>
<dbReference type="KEGG" id="scac:106082084"/>
<evidence type="ECO:0000256" key="9">
    <source>
        <dbReference type="SAM" id="MobiDB-lite"/>
    </source>
</evidence>
<dbReference type="PANTHER" id="PTHR13231:SF3">
    <property type="entry name" value="SMALL RIBOSOMAL SUBUNIT PROTEIN MS31"/>
    <property type="match status" value="1"/>
</dbReference>
<dbReference type="EnsemblMetazoa" id="SCAU002031-RA">
    <property type="protein sequence ID" value="SCAU002031-PA"/>
    <property type="gene ID" value="SCAU002031"/>
</dbReference>
<dbReference type="Pfam" id="PF15433">
    <property type="entry name" value="MRP-S31"/>
    <property type="match status" value="1"/>
</dbReference>
<keyword evidence="11" id="KW-1185">Reference proteome</keyword>
<evidence type="ECO:0000256" key="8">
    <source>
        <dbReference type="ARBA" id="ARBA00035363"/>
    </source>
</evidence>
<evidence type="ECO:0000313" key="10">
    <source>
        <dbReference type="EnsemblMetazoa" id="SCAU002031-PA"/>
    </source>
</evidence>
<evidence type="ECO:0000313" key="11">
    <source>
        <dbReference type="Proteomes" id="UP000095300"/>
    </source>
</evidence>
<gene>
    <name evidence="10" type="primary">106082084</name>
</gene>
<sequence>MLNIRKTQELFLRGVTSRFLAGIRNYSRDYDSSDDEKDHKKSKTKAPDATTPTAEESASSKLNRLLASMQTDDQLSLNKNIDVVPRPGEANKKKKLQLKQQAESKDIFSAAKRVASMLGEENKQQTESELLTKLLGKKITAPADSEKSPTSETSASEADISLSELIVGMKIDRRQSSKDSPPSRSEYVRRSIAAKGSQKQQYRKDGFSERRPMQRSREAATYTGSVNLFGGEPLGIFTDITHLKDSTDLLPTWGHLHEQSLKIQVSHPPSNYYEKLALWTEQGKVWRFPIDNEQDWLDEKDVDFSEHIFLEQHLEGWCPNRGPIRHFMELVCVGLSKNPFITAREKKEHILWYRDYFEVKKDILKDLMAEEKKQKKNVKVKPQVEA</sequence>
<feature type="region of interest" description="Disordered" evidence="9">
    <location>
        <begin position="28"/>
        <end position="62"/>
    </location>
</feature>
<dbReference type="OrthoDB" id="5989925at2759"/>
<evidence type="ECO:0000256" key="5">
    <source>
        <dbReference type="ARBA" id="ARBA00023128"/>
    </source>
</evidence>
<reference evidence="10" key="1">
    <citation type="submission" date="2020-05" db="UniProtKB">
        <authorList>
            <consortium name="EnsemblMetazoa"/>
        </authorList>
    </citation>
    <scope>IDENTIFICATION</scope>
    <source>
        <strain evidence="10">USDA</strain>
    </source>
</reference>
<dbReference type="GO" id="GO:0003735">
    <property type="term" value="F:structural constituent of ribosome"/>
    <property type="evidence" value="ECO:0007669"/>
    <property type="project" value="InterPro"/>
</dbReference>
<keyword evidence="4" id="KW-0689">Ribosomal protein</keyword>
<evidence type="ECO:0000256" key="1">
    <source>
        <dbReference type="ARBA" id="ARBA00004173"/>
    </source>
</evidence>
<comment type="subcellular location">
    <subcellularLocation>
        <location evidence="1">Mitochondrion</location>
    </subcellularLocation>
</comment>
<evidence type="ECO:0000256" key="2">
    <source>
        <dbReference type="ARBA" id="ARBA00011057"/>
    </source>
</evidence>
<feature type="region of interest" description="Disordered" evidence="9">
    <location>
        <begin position="170"/>
        <end position="218"/>
    </location>
</feature>
<proteinExistence type="inferred from homology"/>
<feature type="compositionally biased region" description="Low complexity" evidence="9">
    <location>
        <begin position="47"/>
        <end position="61"/>
    </location>
</feature>
<dbReference type="VEuPathDB" id="VectorBase:SCAU002031"/>
<feature type="compositionally biased region" description="Basic and acidic residues" evidence="9">
    <location>
        <begin position="28"/>
        <end position="39"/>
    </location>
</feature>
<feature type="compositionally biased region" description="Basic and acidic residues" evidence="9">
    <location>
        <begin position="202"/>
        <end position="218"/>
    </location>
</feature>
<dbReference type="GO" id="GO:0005763">
    <property type="term" value="C:mitochondrial small ribosomal subunit"/>
    <property type="evidence" value="ECO:0007669"/>
    <property type="project" value="InterPro"/>
</dbReference>
<accession>A0A1I8NU28</accession>
<dbReference type="Proteomes" id="UP000095300">
    <property type="component" value="Unassembled WGS sequence"/>
</dbReference>
<evidence type="ECO:0000256" key="7">
    <source>
        <dbReference type="ARBA" id="ARBA00035133"/>
    </source>
</evidence>
<dbReference type="STRING" id="35570.A0A1I8NU28"/>
<keyword evidence="3" id="KW-0809">Transit peptide</keyword>
<dbReference type="InterPro" id="IPR026299">
    <property type="entry name" value="MRP-S31"/>
</dbReference>
<evidence type="ECO:0000256" key="4">
    <source>
        <dbReference type="ARBA" id="ARBA00022980"/>
    </source>
</evidence>
<evidence type="ECO:0000256" key="3">
    <source>
        <dbReference type="ARBA" id="ARBA00022946"/>
    </source>
</evidence>
<keyword evidence="5" id="KW-0496">Mitochondrion</keyword>
<organism evidence="10 11">
    <name type="scientific">Stomoxys calcitrans</name>
    <name type="common">Stable fly</name>
    <name type="synonym">Conops calcitrans</name>
    <dbReference type="NCBI Taxonomy" id="35570"/>
    <lineage>
        <taxon>Eukaryota</taxon>
        <taxon>Metazoa</taxon>
        <taxon>Ecdysozoa</taxon>
        <taxon>Arthropoda</taxon>
        <taxon>Hexapoda</taxon>
        <taxon>Insecta</taxon>
        <taxon>Pterygota</taxon>
        <taxon>Neoptera</taxon>
        <taxon>Endopterygota</taxon>
        <taxon>Diptera</taxon>
        <taxon>Brachycera</taxon>
        <taxon>Muscomorpha</taxon>
        <taxon>Muscoidea</taxon>
        <taxon>Muscidae</taxon>
        <taxon>Stomoxys</taxon>
    </lineage>
</organism>
<dbReference type="PANTHER" id="PTHR13231">
    <property type="entry name" value="MITOCHONDRIAL RIBOSOMAL PROTEIN S31"/>
    <property type="match status" value="1"/>
</dbReference>
<dbReference type="AlphaFoldDB" id="A0A1I8NU28"/>
<feature type="region of interest" description="Disordered" evidence="9">
    <location>
        <begin position="140"/>
        <end position="159"/>
    </location>
</feature>
<feature type="region of interest" description="Disordered" evidence="9">
    <location>
        <begin position="80"/>
        <end position="102"/>
    </location>
</feature>